<feature type="binding site" evidence="9">
    <location>
        <position position="45"/>
    </location>
    <ligand>
        <name>[4Fe-4S] cluster</name>
        <dbReference type="ChEBI" id="CHEBI:49883"/>
        <label>1</label>
    </ligand>
</feature>
<evidence type="ECO:0000259" key="10">
    <source>
        <dbReference type="PROSITE" id="PS51918"/>
    </source>
</evidence>
<keyword evidence="6 9" id="KW-0408">Iron</keyword>
<dbReference type="CDD" id="cd01335">
    <property type="entry name" value="Radical_SAM"/>
    <property type="match status" value="1"/>
</dbReference>
<dbReference type="SUPFAM" id="SSF102114">
    <property type="entry name" value="Radical SAM enzymes"/>
    <property type="match status" value="1"/>
</dbReference>
<dbReference type="Proteomes" id="UP000664277">
    <property type="component" value="Unassembled WGS sequence"/>
</dbReference>
<dbReference type="NCBIfam" id="NF004019">
    <property type="entry name" value="PRK05481.1"/>
    <property type="match status" value="1"/>
</dbReference>
<dbReference type="Gene3D" id="3.20.20.70">
    <property type="entry name" value="Aldolase class I"/>
    <property type="match status" value="1"/>
</dbReference>
<gene>
    <name evidence="9 11" type="primary">lipA</name>
    <name evidence="11" type="ORF">J0M35_20015</name>
</gene>
<dbReference type="UniPathway" id="UPA00538">
    <property type="reaction ID" value="UER00593"/>
</dbReference>
<feature type="binding site" evidence="9">
    <location>
        <position position="51"/>
    </location>
    <ligand>
        <name>[4Fe-4S] cluster</name>
        <dbReference type="ChEBI" id="CHEBI:49883"/>
        <label>1</label>
    </ligand>
</feature>
<keyword evidence="5 9" id="KW-0479">Metal-binding</keyword>
<evidence type="ECO:0000256" key="9">
    <source>
        <dbReference type="HAMAP-Rule" id="MF_00206"/>
    </source>
</evidence>
<dbReference type="GO" id="GO:0046872">
    <property type="term" value="F:metal ion binding"/>
    <property type="evidence" value="ECO:0007669"/>
    <property type="project" value="UniProtKB-KW"/>
</dbReference>
<dbReference type="SFLD" id="SFLDS00029">
    <property type="entry name" value="Radical_SAM"/>
    <property type="match status" value="1"/>
</dbReference>
<dbReference type="PROSITE" id="PS51918">
    <property type="entry name" value="RADICAL_SAM"/>
    <property type="match status" value="1"/>
</dbReference>
<evidence type="ECO:0000256" key="7">
    <source>
        <dbReference type="ARBA" id="ARBA00023014"/>
    </source>
</evidence>
<dbReference type="GO" id="GO:0051539">
    <property type="term" value="F:4 iron, 4 sulfur cluster binding"/>
    <property type="evidence" value="ECO:0007669"/>
    <property type="project" value="UniProtKB-UniRule"/>
</dbReference>
<dbReference type="Pfam" id="PF16881">
    <property type="entry name" value="LIAS_N"/>
    <property type="match status" value="1"/>
</dbReference>
<keyword evidence="3 9" id="KW-0808">Transferase</keyword>
<accession>A0A8J7TNC9</accession>
<dbReference type="InterPro" id="IPR031691">
    <property type="entry name" value="LIAS_N"/>
</dbReference>
<comment type="function">
    <text evidence="9">Catalyzes the radical-mediated insertion of two sulfur atoms into the C-6 and C-8 positions of the octanoyl moiety bound to the lipoyl domains of lipoate-dependent enzymes, thereby converting the octanoylated domains into lipoylated derivatives.</text>
</comment>
<dbReference type="GO" id="GO:0005737">
    <property type="term" value="C:cytoplasm"/>
    <property type="evidence" value="ECO:0007669"/>
    <property type="project" value="UniProtKB-SubCell"/>
</dbReference>
<evidence type="ECO:0000256" key="8">
    <source>
        <dbReference type="ARBA" id="ARBA00047326"/>
    </source>
</evidence>
<dbReference type="EC" id="2.8.1.8" evidence="9"/>
<comment type="similarity">
    <text evidence="9">Belongs to the radical SAM superfamily. Lipoyl synthase family.</text>
</comment>
<keyword evidence="4 9" id="KW-0949">S-adenosyl-L-methionine</keyword>
<sequence length="291" mass="32551">MQPVEKPLPKPDWLKVKLPTGAAYQKVKEIIDTHDLHTVCESAACPNRGECWSSSTATFMILGNVCTRSCGFCNVITGKPTELDLEEPWRVADAVQRMGLKYAVITSVNRDELKDGGANVWAKTIQEVRRSTEGRCQVEVLIPDFMGNWENLDIVLAEKPDVLNHNIETVPRLYLPVRPQGNYKRSLELLLRAKEAGMTTKSGLMVGLGESIEEVLAVLDDLQKSRVDIVTIGQYMQPTPNHLPVARYVHPDEFKSFEVYGQDKFAAVFSGPLVRSSYHAGEVLERTIRQA</sequence>
<dbReference type="NCBIfam" id="NF009544">
    <property type="entry name" value="PRK12928.1"/>
    <property type="match status" value="1"/>
</dbReference>
<feature type="binding site" evidence="9">
    <location>
        <position position="40"/>
    </location>
    <ligand>
        <name>[4Fe-4S] cluster</name>
        <dbReference type="ChEBI" id="CHEBI:49883"/>
        <label>1</label>
    </ligand>
</feature>
<comment type="pathway">
    <text evidence="9">Protein modification; protein lipoylation via endogenous pathway; protein N(6)-(lipoyl)lysine from octanoyl-[acyl-carrier-protein]: step 2/2.</text>
</comment>
<dbReference type="InterPro" id="IPR058240">
    <property type="entry name" value="rSAM_sf"/>
</dbReference>
<comment type="caution">
    <text evidence="11">The sequence shown here is derived from an EMBL/GenBank/DDBJ whole genome shotgun (WGS) entry which is preliminary data.</text>
</comment>
<dbReference type="InterPro" id="IPR013785">
    <property type="entry name" value="Aldolase_TIM"/>
</dbReference>
<dbReference type="AlphaFoldDB" id="A0A8J7TNC9"/>
<dbReference type="PANTHER" id="PTHR10949:SF0">
    <property type="entry name" value="LIPOYL SYNTHASE, MITOCHONDRIAL"/>
    <property type="match status" value="1"/>
</dbReference>
<dbReference type="PIRSF" id="PIRSF005963">
    <property type="entry name" value="Lipoyl_synth"/>
    <property type="match status" value="1"/>
</dbReference>
<feature type="binding site" evidence="9">
    <location>
        <position position="70"/>
    </location>
    <ligand>
        <name>[4Fe-4S] cluster</name>
        <dbReference type="ChEBI" id="CHEBI:49883"/>
        <label>2</label>
        <note>4Fe-4S-S-AdoMet</note>
    </ligand>
</feature>
<evidence type="ECO:0000256" key="4">
    <source>
        <dbReference type="ARBA" id="ARBA00022691"/>
    </source>
</evidence>
<dbReference type="EMBL" id="JAFLCK010000047">
    <property type="protein sequence ID" value="MBN8662664.1"/>
    <property type="molecule type" value="Genomic_DNA"/>
</dbReference>
<dbReference type="Pfam" id="PF04055">
    <property type="entry name" value="Radical_SAM"/>
    <property type="match status" value="1"/>
</dbReference>
<organism evidence="11 12">
    <name type="scientific">Candidatus Obscuribacter phosphatis</name>
    <dbReference type="NCBI Taxonomy" id="1906157"/>
    <lineage>
        <taxon>Bacteria</taxon>
        <taxon>Bacillati</taxon>
        <taxon>Candidatus Melainabacteria</taxon>
        <taxon>Candidatus Obscuribacterales</taxon>
        <taxon>Candidatus Obscuribacteraceae</taxon>
        <taxon>Candidatus Obscuribacter</taxon>
    </lineage>
</organism>
<dbReference type="GO" id="GO:0009249">
    <property type="term" value="P:protein lipoylation"/>
    <property type="evidence" value="ECO:0007669"/>
    <property type="project" value="UniProtKB-UniRule"/>
</dbReference>
<evidence type="ECO:0000256" key="6">
    <source>
        <dbReference type="ARBA" id="ARBA00023004"/>
    </source>
</evidence>
<comment type="catalytic activity">
    <reaction evidence="8 9">
        <text>[[Fe-S] cluster scaffold protein carrying a second [4Fe-4S](2+) cluster] + N(6)-octanoyl-L-lysyl-[protein] + 2 oxidized [2Fe-2S]-[ferredoxin] + 2 S-adenosyl-L-methionine + 4 H(+) = [[Fe-S] cluster scaffold protein] + N(6)-[(R)-dihydrolipoyl]-L-lysyl-[protein] + 4 Fe(3+) + 2 hydrogen sulfide + 2 5'-deoxyadenosine + 2 L-methionine + 2 reduced [2Fe-2S]-[ferredoxin]</text>
        <dbReference type="Rhea" id="RHEA:16585"/>
        <dbReference type="Rhea" id="RHEA-COMP:9928"/>
        <dbReference type="Rhea" id="RHEA-COMP:10000"/>
        <dbReference type="Rhea" id="RHEA-COMP:10001"/>
        <dbReference type="Rhea" id="RHEA-COMP:10475"/>
        <dbReference type="Rhea" id="RHEA-COMP:14568"/>
        <dbReference type="Rhea" id="RHEA-COMP:14569"/>
        <dbReference type="ChEBI" id="CHEBI:15378"/>
        <dbReference type="ChEBI" id="CHEBI:17319"/>
        <dbReference type="ChEBI" id="CHEBI:29034"/>
        <dbReference type="ChEBI" id="CHEBI:29919"/>
        <dbReference type="ChEBI" id="CHEBI:33722"/>
        <dbReference type="ChEBI" id="CHEBI:33737"/>
        <dbReference type="ChEBI" id="CHEBI:33738"/>
        <dbReference type="ChEBI" id="CHEBI:57844"/>
        <dbReference type="ChEBI" id="CHEBI:59789"/>
        <dbReference type="ChEBI" id="CHEBI:78809"/>
        <dbReference type="ChEBI" id="CHEBI:83100"/>
        <dbReference type="EC" id="2.8.1.8"/>
    </reaction>
</comment>
<comment type="cofactor">
    <cofactor evidence="9">
        <name>[4Fe-4S] cluster</name>
        <dbReference type="ChEBI" id="CHEBI:49883"/>
    </cofactor>
    <text evidence="9">Binds 2 [4Fe-4S] clusters per subunit. One cluster is coordinated with 3 cysteines and an exchangeable S-adenosyl-L-methionine.</text>
</comment>
<dbReference type="SMART" id="SM00729">
    <property type="entry name" value="Elp3"/>
    <property type="match status" value="1"/>
</dbReference>
<evidence type="ECO:0000313" key="12">
    <source>
        <dbReference type="Proteomes" id="UP000664277"/>
    </source>
</evidence>
<dbReference type="SFLD" id="SFLDG01058">
    <property type="entry name" value="lipoyl_synthase_like"/>
    <property type="match status" value="1"/>
</dbReference>
<feature type="binding site" evidence="9">
    <location>
        <position position="73"/>
    </location>
    <ligand>
        <name>[4Fe-4S] cluster</name>
        <dbReference type="ChEBI" id="CHEBI:49883"/>
        <label>2</label>
        <note>4Fe-4S-S-AdoMet</note>
    </ligand>
</feature>
<feature type="domain" description="Radical SAM core" evidence="10">
    <location>
        <begin position="52"/>
        <end position="267"/>
    </location>
</feature>
<evidence type="ECO:0000256" key="1">
    <source>
        <dbReference type="ARBA" id="ARBA00022485"/>
    </source>
</evidence>
<evidence type="ECO:0000256" key="3">
    <source>
        <dbReference type="ARBA" id="ARBA00022679"/>
    </source>
</evidence>
<dbReference type="SFLD" id="SFLDF00271">
    <property type="entry name" value="lipoyl_synthase"/>
    <property type="match status" value="1"/>
</dbReference>
<feature type="binding site" evidence="9">
    <location>
        <position position="66"/>
    </location>
    <ligand>
        <name>[4Fe-4S] cluster</name>
        <dbReference type="ChEBI" id="CHEBI:49883"/>
        <label>2</label>
        <note>4Fe-4S-S-AdoMet</note>
    </ligand>
</feature>
<comment type="subcellular location">
    <subcellularLocation>
        <location evidence="9">Cytoplasm</location>
    </subcellularLocation>
</comment>
<dbReference type="InterPro" id="IPR006638">
    <property type="entry name" value="Elp3/MiaA/NifB-like_rSAM"/>
</dbReference>
<evidence type="ECO:0000256" key="5">
    <source>
        <dbReference type="ARBA" id="ARBA00022723"/>
    </source>
</evidence>
<protein>
    <recommendedName>
        <fullName evidence="9">Lipoyl synthase</fullName>
        <ecNumber evidence="9">2.8.1.8</ecNumber>
    </recommendedName>
    <alternativeName>
        <fullName evidence="9">Lip-syn</fullName>
        <shortName evidence="9">LS</shortName>
    </alternativeName>
    <alternativeName>
        <fullName evidence="9">Lipoate synthase</fullName>
    </alternativeName>
    <alternativeName>
        <fullName evidence="9">Lipoic acid synthase</fullName>
    </alternativeName>
    <alternativeName>
        <fullName evidence="9">Sulfur insertion protein LipA</fullName>
    </alternativeName>
</protein>
<keyword evidence="7 9" id="KW-0411">Iron-sulfur</keyword>
<proteinExistence type="inferred from homology"/>
<feature type="binding site" evidence="9">
    <location>
        <position position="277"/>
    </location>
    <ligand>
        <name>[4Fe-4S] cluster</name>
        <dbReference type="ChEBI" id="CHEBI:49883"/>
        <label>1</label>
    </ligand>
</feature>
<reference evidence="11" key="1">
    <citation type="submission" date="2021-02" db="EMBL/GenBank/DDBJ databases">
        <title>Genome-Resolved Metagenomics of a Microbial Community Performing Photosynthetic Biological Nutrient Removal.</title>
        <authorList>
            <person name="Mcdaniel E.A."/>
        </authorList>
    </citation>
    <scope>NUCLEOTIDE SEQUENCE</scope>
    <source>
        <strain evidence="11">UWPOB_OBS1</strain>
    </source>
</reference>
<evidence type="ECO:0000256" key="2">
    <source>
        <dbReference type="ARBA" id="ARBA00022490"/>
    </source>
</evidence>
<dbReference type="FunFam" id="3.20.20.70:FF:000040">
    <property type="entry name" value="Lipoyl synthase"/>
    <property type="match status" value="1"/>
</dbReference>
<dbReference type="NCBIfam" id="TIGR00510">
    <property type="entry name" value="lipA"/>
    <property type="match status" value="1"/>
</dbReference>
<dbReference type="InterPro" id="IPR007197">
    <property type="entry name" value="rSAM"/>
</dbReference>
<dbReference type="InterPro" id="IPR003698">
    <property type="entry name" value="Lipoyl_synth"/>
</dbReference>
<keyword evidence="2 9" id="KW-0963">Cytoplasm</keyword>
<dbReference type="GO" id="GO:0016992">
    <property type="term" value="F:lipoate synthase activity"/>
    <property type="evidence" value="ECO:0007669"/>
    <property type="project" value="UniProtKB-UniRule"/>
</dbReference>
<keyword evidence="1 9" id="KW-0004">4Fe-4S</keyword>
<dbReference type="HAMAP" id="MF_00206">
    <property type="entry name" value="Lipoyl_synth"/>
    <property type="match status" value="1"/>
</dbReference>
<dbReference type="PANTHER" id="PTHR10949">
    <property type="entry name" value="LIPOYL SYNTHASE"/>
    <property type="match status" value="1"/>
</dbReference>
<evidence type="ECO:0000313" key="11">
    <source>
        <dbReference type="EMBL" id="MBN8662664.1"/>
    </source>
</evidence>
<name>A0A8J7TNC9_9BACT</name>